<evidence type="ECO:0000313" key="1">
    <source>
        <dbReference type="EMBL" id="KAF0545520.1"/>
    </source>
</evidence>
<accession>A0A8H4AYM2</accession>
<gene>
    <name evidence="1" type="ORF">F8M41_002231</name>
</gene>
<protein>
    <submittedName>
        <fullName evidence="1">Uncharacterized protein</fullName>
    </submittedName>
</protein>
<dbReference type="EMBL" id="WTPW01000120">
    <property type="protein sequence ID" value="KAF0545520.1"/>
    <property type="molecule type" value="Genomic_DNA"/>
</dbReference>
<keyword evidence="2" id="KW-1185">Reference proteome</keyword>
<dbReference type="Proteomes" id="UP000439903">
    <property type="component" value="Unassembled WGS sequence"/>
</dbReference>
<dbReference type="AlphaFoldDB" id="A0A8H4AYM2"/>
<evidence type="ECO:0000313" key="2">
    <source>
        <dbReference type="Proteomes" id="UP000439903"/>
    </source>
</evidence>
<comment type="caution">
    <text evidence="1">The sequence shown here is derived from an EMBL/GenBank/DDBJ whole genome shotgun (WGS) entry which is preliminary data.</text>
</comment>
<name>A0A8H4AYM2_GIGMA</name>
<reference evidence="1 2" key="1">
    <citation type="journal article" date="2019" name="Environ. Microbiol.">
        <title>At the nexus of three kingdoms: the genome of the mycorrhizal fungus Gigaspora margarita provides insights into plant, endobacterial and fungal interactions.</title>
        <authorList>
            <person name="Venice F."/>
            <person name="Ghignone S."/>
            <person name="Salvioli di Fossalunga A."/>
            <person name="Amselem J."/>
            <person name="Novero M."/>
            <person name="Xianan X."/>
            <person name="Sedzielewska Toro K."/>
            <person name="Morin E."/>
            <person name="Lipzen A."/>
            <person name="Grigoriev I.V."/>
            <person name="Henrissat B."/>
            <person name="Martin F.M."/>
            <person name="Bonfante P."/>
        </authorList>
    </citation>
    <scope>NUCLEOTIDE SEQUENCE [LARGE SCALE GENOMIC DNA]</scope>
    <source>
        <strain evidence="1 2">BEG34</strain>
    </source>
</reference>
<organism evidence="1 2">
    <name type="scientific">Gigaspora margarita</name>
    <dbReference type="NCBI Taxonomy" id="4874"/>
    <lineage>
        <taxon>Eukaryota</taxon>
        <taxon>Fungi</taxon>
        <taxon>Fungi incertae sedis</taxon>
        <taxon>Mucoromycota</taxon>
        <taxon>Glomeromycotina</taxon>
        <taxon>Glomeromycetes</taxon>
        <taxon>Diversisporales</taxon>
        <taxon>Gigasporaceae</taxon>
        <taxon>Gigaspora</taxon>
    </lineage>
</organism>
<proteinExistence type="predicted"/>
<sequence length="68" mass="7812">MNIVAYTISVRGKRGRPDSITVQANIVKRSIEIILDIGATSGIKNLEHYHQYEIEIEKDEYEASKNYE</sequence>